<reference evidence="2 3" key="1">
    <citation type="submission" date="2007-03" db="EMBL/GenBank/DDBJ databases">
        <authorList>
            <person name="Stal L."/>
            <person name="Ferriera S."/>
            <person name="Johnson J."/>
            <person name="Kravitz S."/>
            <person name="Beeson K."/>
            <person name="Sutton G."/>
            <person name="Rogers Y.-H."/>
            <person name="Friedman R."/>
            <person name="Frazier M."/>
            <person name="Venter J.C."/>
        </authorList>
    </citation>
    <scope>NUCLEOTIDE SEQUENCE [LARGE SCALE GENOMIC DNA]</scope>
    <source>
        <strain evidence="2 3">CCY0110</strain>
    </source>
</reference>
<dbReference type="InterPro" id="IPR003593">
    <property type="entry name" value="AAA+_ATPase"/>
</dbReference>
<name>A3ITZ1_9CHRO</name>
<dbReference type="OrthoDB" id="9783370at2"/>
<dbReference type="RefSeq" id="WP_008276846.1">
    <property type="nucleotide sequence ID" value="NZ_AAXW01000031.1"/>
</dbReference>
<evidence type="ECO:0000259" key="1">
    <source>
        <dbReference type="SMART" id="SM00382"/>
    </source>
</evidence>
<proteinExistence type="predicted"/>
<keyword evidence="3" id="KW-1185">Reference proteome</keyword>
<dbReference type="EMBL" id="AAXW01000031">
    <property type="protein sequence ID" value="EAZ90086.1"/>
    <property type="molecule type" value="Genomic_DNA"/>
</dbReference>
<dbReference type="PANTHER" id="PTHR42759:SF1">
    <property type="entry name" value="MAGNESIUM-CHELATASE SUBUNIT CHLD"/>
    <property type="match status" value="1"/>
</dbReference>
<dbReference type="GO" id="GO:0005524">
    <property type="term" value="F:ATP binding"/>
    <property type="evidence" value="ECO:0007669"/>
    <property type="project" value="InterPro"/>
</dbReference>
<protein>
    <submittedName>
        <fullName evidence="2">AAA ATPase, central region:ATPase associated with various cellular activities, AAA_5</fullName>
    </submittedName>
</protein>
<dbReference type="AlphaFoldDB" id="A3ITZ1"/>
<dbReference type="PANTHER" id="PTHR42759">
    <property type="entry name" value="MOXR FAMILY PROTEIN"/>
    <property type="match status" value="1"/>
</dbReference>
<dbReference type="eggNOG" id="COG0714">
    <property type="taxonomic scope" value="Bacteria"/>
</dbReference>
<comment type="caution">
    <text evidence="2">The sequence shown here is derived from an EMBL/GenBank/DDBJ whole genome shotgun (WGS) entry which is preliminary data.</text>
</comment>
<dbReference type="GO" id="GO:0016887">
    <property type="term" value="F:ATP hydrolysis activity"/>
    <property type="evidence" value="ECO:0007669"/>
    <property type="project" value="InterPro"/>
</dbReference>
<gene>
    <name evidence="2" type="ORF">CY0110_15110</name>
</gene>
<dbReference type="Gene3D" id="3.40.50.300">
    <property type="entry name" value="P-loop containing nucleotide triphosphate hydrolases"/>
    <property type="match status" value="1"/>
</dbReference>
<dbReference type="Proteomes" id="UP000003781">
    <property type="component" value="Unassembled WGS sequence"/>
</dbReference>
<dbReference type="InterPro" id="IPR050764">
    <property type="entry name" value="CbbQ/NirQ/NorQ/GpvN"/>
</dbReference>
<dbReference type="InterPro" id="IPR011704">
    <property type="entry name" value="ATPase_dyneun-rel_AAA"/>
</dbReference>
<dbReference type="InterPro" id="IPR027417">
    <property type="entry name" value="P-loop_NTPase"/>
</dbReference>
<evidence type="ECO:0000313" key="3">
    <source>
        <dbReference type="Proteomes" id="UP000003781"/>
    </source>
</evidence>
<sequence>MFNLKAALCQQNKTPYEGTEVKLENPNKLLNDNSKDSDKEREWEPYIPPDELINVVNLTLLLEKRPLLLKGEPGCGKTRLAQAVATELNMPYYCWNIKSTTRAKDGLYRYDTVKRLQDSQLAGSQVSSIREAATARLATSDIIEEYSLIKKIENNQEQNEETGNFYLRYGALGKAFSSDKQAVILIDEIDKADIDFPNDLLQELDQGGFLIDEIGRRKELIKRPIIFITSNDEKDLPEAFLRRCLFHYIKFPKIEDLEKIVQAHFPESGEDLIKMAVKNFCQLRSLMEKREISNAKKVTTSELIDWYRVLVCNPDGEEDTKKQLMDKKIIFPEILLKRLEDSTLIEEMRS</sequence>
<feature type="domain" description="AAA+ ATPase" evidence="1">
    <location>
        <begin position="63"/>
        <end position="255"/>
    </location>
</feature>
<evidence type="ECO:0000313" key="2">
    <source>
        <dbReference type="EMBL" id="EAZ90086.1"/>
    </source>
</evidence>
<organism evidence="2 3">
    <name type="scientific">Crocosphaera chwakensis CCY0110</name>
    <dbReference type="NCBI Taxonomy" id="391612"/>
    <lineage>
        <taxon>Bacteria</taxon>
        <taxon>Bacillati</taxon>
        <taxon>Cyanobacteriota</taxon>
        <taxon>Cyanophyceae</taxon>
        <taxon>Oscillatoriophycideae</taxon>
        <taxon>Chroococcales</taxon>
        <taxon>Aphanothecaceae</taxon>
        <taxon>Crocosphaera</taxon>
        <taxon>Crocosphaera chwakensis</taxon>
    </lineage>
</organism>
<accession>A3ITZ1</accession>
<dbReference type="SUPFAM" id="SSF52540">
    <property type="entry name" value="P-loop containing nucleoside triphosphate hydrolases"/>
    <property type="match status" value="1"/>
</dbReference>
<dbReference type="Pfam" id="PF07728">
    <property type="entry name" value="AAA_5"/>
    <property type="match status" value="1"/>
</dbReference>
<dbReference type="SMART" id="SM00382">
    <property type="entry name" value="AAA"/>
    <property type="match status" value="1"/>
</dbReference>